<dbReference type="GO" id="GO:0031106">
    <property type="term" value="P:septin ring organization"/>
    <property type="evidence" value="ECO:0007669"/>
    <property type="project" value="TreeGrafter"/>
</dbReference>
<protein>
    <recommendedName>
        <fullName evidence="7">DH domain-containing protein</fullName>
    </recommendedName>
</protein>
<evidence type="ECO:0000313" key="6">
    <source>
        <dbReference type="Proteomes" id="UP000054248"/>
    </source>
</evidence>
<dbReference type="InterPro" id="IPR011993">
    <property type="entry name" value="PH-like_dom_sf"/>
</dbReference>
<dbReference type="InterPro" id="IPR033511">
    <property type="entry name" value="Cdc24/Scd1_PH_dom"/>
</dbReference>
<dbReference type="InterPro" id="IPR053026">
    <property type="entry name" value="CDC42_GEF"/>
</dbReference>
<dbReference type="SMART" id="SM00233">
    <property type="entry name" value="PH"/>
    <property type="match status" value="1"/>
</dbReference>
<dbReference type="SMART" id="SM00666">
    <property type="entry name" value="PB1"/>
    <property type="match status" value="1"/>
</dbReference>
<dbReference type="CDD" id="cd05992">
    <property type="entry name" value="PB1"/>
    <property type="match status" value="1"/>
</dbReference>
<dbReference type="Pfam" id="PF00564">
    <property type="entry name" value="PB1"/>
    <property type="match status" value="1"/>
</dbReference>
<feature type="compositionally biased region" description="Basic residues" evidence="1">
    <location>
        <begin position="1"/>
        <end position="10"/>
    </location>
</feature>
<name>A0A0C3QTJ9_9AGAM</name>
<proteinExistence type="predicted"/>
<dbReference type="PANTHER" id="PTHR47339:SF1">
    <property type="entry name" value="CELL DIVISION CONTROL PROTEIN 24"/>
    <property type="match status" value="1"/>
</dbReference>
<evidence type="ECO:0000313" key="5">
    <source>
        <dbReference type="EMBL" id="KIO31564.1"/>
    </source>
</evidence>
<feature type="compositionally biased region" description="Low complexity" evidence="1">
    <location>
        <begin position="582"/>
        <end position="591"/>
    </location>
</feature>
<feature type="compositionally biased region" description="Polar residues" evidence="1">
    <location>
        <begin position="592"/>
        <end position="608"/>
    </location>
</feature>
<dbReference type="SUPFAM" id="SSF50729">
    <property type="entry name" value="PH domain-like"/>
    <property type="match status" value="1"/>
</dbReference>
<dbReference type="CDD" id="cd13246">
    <property type="entry name" value="PH_Scd1"/>
    <property type="match status" value="1"/>
</dbReference>
<dbReference type="GO" id="GO:0005634">
    <property type="term" value="C:nucleus"/>
    <property type="evidence" value="ECO:0007669"/>
    <property type="project" value="TreeGrafter"/>
</dbReference>
<dbReference type="PROSITE" id="PS51745">
    <property type="entry name" value="PB1"/>
    <property type="match status" value="1"/>
</dbReference>
<dbReference type="GO" id="GO:0005085">
    <property type="term" value="F:guanyl-nucleotide exchange factor activity"/>
    <property type="evidence" value="ECO:0007669"/>
    <property type="project" value="InterPro"/>
</dbReference>
<dbReference type="GO" id="GO:0000935">
    <property type="term" value="C:division septum"/>
    <property type="evidence" value="ECO:0007669"/>
    <property type="project" value="TreeGrafter"/>
</dbReference>
<feature type="compositionally biased region" description="Polar residues" evidence="1">
    <location>
        <begin position="832"/>
        <end position="852"/>
    </location>
</feature>
<dbReference type="Gene3D" id="3.10.20.90">
    <property type="entry name" value="Phosphatidylinositol 3-kinase Catalytic Subunit, Chain A, domain 1"/>
    <property type="match status" value="1"/>
</dbReference>
<dbReference type="InterPro" id="IPR035899">
    <property type="entry name" value="DBL_dom_sf"/>
</dbReference>
<evidence type="ECO:0000259" key="4">
    <source>
        <dbReference type="PROSITE" id="PS51745"/>
    </source>
</evidence>
<dbReference type="GO" id="GO:0005737">
    <property type="term" value="C:cytoplasm"/>
    <property type="evidence" value="ECO:0007669"/>
    <property type="project" value="TreeGrafter"/>
</dbReference>
<feature type="domain" description="PH" evidence="2">
    <location>
        <begin position="425"/>
        <end position="572"/>
    </location>
</feature>
<dbReference type="PROSITE" id="PS50003">
    <property type="entry name" value="PH_DOMAIN"/>
    <property type="match status" value="1"/>
</dbReference>
<keyword evidence="6" id="KW-1185">Reference proteome</keyword>
<sequence>MATVPSRKKSLVGANGHLPSIDIPPPSNMNQLLNKSASSSTSLYQQCSQLRQKLVRIEGFAPFLSISSPLSAGNNRQSQSTDPVRQLWDCFALGTPLCFLYNLLPTRPDIDVNTNPNELDLEDTKARKHATAKFIIGITEMKRLGEWPGEIFTIMELHSDARDTNGFVRVVSTVMRLVDLLPSKVFKPEEAPPTPPSLPTPFDPTGSIVGIPPASFDGAAPVEAERERNQVIRELIETERKYVGDLEVMREYATTLSTSGVMDLDTIHHLFPGLNQLLDFQRQFLIVLEGIYEQPWQLQRWGSAFTAKEEEFAVYEPYCANYTNASELLQVEEQNLMALCDILNPRSELPAFLIKPVQRICKYPLLLESLVKKAGPEYPYRDELVEGHLAAKRITDRVNEAQRRQENLQTVKNLEQRVEDWKGHHLSHFGQLLLDEIFFVTKAEVDREYHVFLFEKIILCCKEAVPTPAGATGSNKKAGKSNSILKKNMTAAEKAAAAAMLASQGGKKRMTPLLLKGRIFLNNVTAATPSKKDGHALQVWWRGDEDIEYFTLRCRTEEQMKQWETTINKLIARNDSPRRPSTRYPSSASATQTTYNPQQVRGRYTSSGQMGGEFPVTPGTPAMYPGHQSMGYPQRERVDSRNTDEAPTDEENWISEEHGYESPYSTASGRATPSGARRPHASLPPGKAHAGSLPLPINPARNPLLRGLSTASDASFTNANAPPPSSGMRQLRSQFSSTRLRSAYEDQNGRQSMNQQFAPSPPASQPPHARLRSASTPTHYNPNGRPQDPPPPMPINTNVNATWSKATGTPTTGGVEDKRGSGSSQSTNVSSDYSVSQTTSPVTPYGSNESNLSALRPMRSQVFAGAGEKYDTPVRVKVHYKEDLFVIVVQKSIDYAELMEKVGKKIRLCGARGDQTLFKVRYRDEDGDMISLASNDDLQIAFDSHQVVLYVV</sequence>
<dbReference type="Gene3D" id="2.30.29.30">
    <property type="entry name" value="Pleckstrin-homology domain (PH domain)/Phosphotyrosine-binding domain (PTB)"/>
    <property type="match status" value="1"/>
</dbReference>
<dbReference type="GO" id="GO:0043332">
    <property type="term" value="C:mating projection tip"/>
    <property type="evidence" value="ECO:0007669"/>
    <property type="project" value="TreeGrafter"/>
</dbReference>
<dbReference type="InterPro" id="IPR053793">
    <property type="entry name" value="PB1-like"/>
</dbReference>
<evidence type="ECO:0000259" key="3">
    <source>
        <dbReference type="PROSITE" id="PS50010"/>
    </source>
</evidence>
<dbReference type="PANTHER" id="PTHR47339">
    <property type="entry name" value="CELL DIVISION CONTROL PROTEIN 24"/>
    <property type="match status" value="1"/>
</dbReference>
<dbReference type="InterPro" id="IPR010481">
    <property type="entry name" value="Cdc24/Scd1_N"/>
</dbReference>
<dbReference type="Pfam" id="PF06395">
    <property type="entry name" value="CDC24"/>
    <property type="match status" value="1"/>
</dbReference>
<feature type="region of interest" description="Disordered" evidence="1">
    <location>
        <begin position="1"/>
        <end position="28"/>
    </location>
</feature>
<dbReference type="HOGENOM" id="CLU_007879_0_0_1"/>
<accession>A0A0C3QTJ9</accession>
<dbReference type="AlphaFoldDB" id="A0A0C3QTJ9"/>
<dbReference type="SMART" id="SM00325">
    <property type="entry name" value="RhoGEF"/>
    <property type="match status" value="1"/>
</dbReference>
<evidence type="ECO:0008006" key="7">
    <source>
        <dbReference type="Google" id="ProtNLM"/>
    </source>
</evidence>
<reference evidence="5 6" key="1">
    <citation type="submission" date="2014-04" db="EMBL/GenBank/DDBJ databases">
        <authorList>
            <consortium name="DOE Joint Genome Institute"/>
            <person name="Kuo A."/>
            <person name="Girlanda M."/>
            <person name="Perotto S."/>
            <person name="Kohler A."/>
            <person name="Nagy L.G."/>
            <person name="Floudas D."/>
            <person name="Copeland A."/>
            <person name="Barry K.W."/>
            <person name="Cichocki N."/>
            <person name="Veneault-Fourrey C."/>
            <person name="LaButti K."/>
            <person name="Lindquist E.A."/>
            <person name="Lipzen A."/>
            <person name="Lundell T."/>
            <person name="Morin E."/>
            <person name="Murat C."/>
            <person name="Sun H."/>
            <person name="Tunlid A."/>
            <person name="Henrissat B."/>
            <person name="Grigoriev I.V."/>
            <person name="Hibbett D.S."/>
            <person name="Martin F."/>
            <person name="Nordberg H.P."/>
            <person name="Cantor M.N."/>
            <person name="Hua S.X."/>
        </authorList>
    </citation>
    <scope>NUCLEOTIDE SEQUENCE [LARGE SCALE GENOMIC DNA]</scope>
    <source>
        <strain evidence="5 6">MUT 4182</strain>
    </source>
</reference>
<reference evidence="6" key="2">
    <citation type="submission" date="2015-01" db="EMBL/GenBank/DDBJ databases">
        <title>Evolutionary Origins and Diversification of the Mycorrhizal Mutualists.</title>
        <authorList>
            <consortium name="DOE Joint Genome Institute"/>
            <consortium name="Mycorrhizal Genomics Consortium"/>
            <person name="Kohler A."/>
            <person name="Kuo A."/>
            <person name="Nagy L.G."/>
            <person name="Floudas D."/>
            <person name="Copeland A."/>
            <person name="Barry K.W."/>
            <person name="Cichocki N."/>
            <person name="Veneault-Fourrey C."/>
            <person name="LaButti K."/>
            <person name="Lindquist E.A."/>
            <person name="Lipzen A."/>
            <person name="Lundell T."/>
            <person name="Morin E."/>
            <person name="Murat C."/>
            <person name="Riley R."/>
            <person name="Ohm R."/>
            <person name="Sun H."/>
            <person name="Tunlid A."/>
            <person name="Henrissat B."/>
            <person name="Grigoriev I.V."/>
            <person name="Hibbett D.S."/>
            <person name="Martin F."/>
        </authorList>
    </citation>
    <scope>NUCLEOTIDE SEQUENCE [LARGE SCALE GENOMIC DNA]</scope>
    <source>
        <strain evidence="6">MUT 4182</strain>
    </source>
</reference>
<dbReference type="EMBL" id="KN822962">
    <property type="protein sequence ID" value="KIO31564.1"/>
    <property type="molecule type" value="Genomic_DNA"/>
</dbReference>
<feature type="compositionally biased region" description="Low complexity" evidence="1">
    <location>
        <begin position="821"/>
        <end position="831"/>
    </location>
</feature>
<organism evidence="5 6">
    <name type="scientific">Tulasnella calospora MUT 4182</name>
    <dbReference type="NCBI Taxonomy" id="1051891"/>
    <lineage>
        <taxon>Eukaryota</taxon>
        <taxon>Fungi</taxon>
        <taxon>Dikarya</taxon>
        <taxon>Basidiomycota</taxon>
        <taxon>Agaricomycotina</taxon>
        <taxon>Agaricomycetes</taxon>
        <taxon>Cantharellales</taxon>
        <taxon>Tulasnellaceae</taxon>
        <taxon>Tulasnella</taxon>
    </lineage>
</organism>
<evidence type="ECO:0000259" key="2">
    <source>
        <dbReference type="PROSITE" id="PS50003"/>
    </source>
</evidence>
<feature type="region of interest" description="Disordered" evidence="1">
    <location>
        <begin position="571"/>
        <end position="852"/>
    </location>
</feature>
<dbReference type="SUPFAM" id="SSF54277">
    <property type="entry name" value="CAD &amp; PB1 domains"/>
    <property type="match status" value="1"/>
</dbReference>
<evidence type="ECO:0000256" key="1">
    <source>
        <dbReference type="SAM" id="MobiDB-lite"/>
    </source>
</evidence>
<dbReference type="OrthoDB" id="1594986at2759"/>
<feature type="domain" description="PB1" evidence="4">
    <location>
        <begin position="873"/>
        <end position="952"/>
    </location>
</feature>
<dbReference type="PROSITE" id="PS50010">
    <property type="entry name" value="DH_2"/>
    <property type="match status" value="1"/>
</dbReference>
<dbReference type="STRING" id="1051891.A0A0C3QTJ9"/>
<dbReference type="InterPro" id="IPR001849">
    <property type="entry name" value="PH_domain"/>
</dbReference>
<dbReference type="InterPro" id="IPR000219">
    <property type="entry name" value="DH_dom"/>
</dbReference>
<feature type="compositionally biased region" description="Basic and acidic residues" evidence="1">
    <location>
        <begin position="634"/>
        <end position="644"/>
    </location>
</feature>
<dbReference type="Proteomes" id="UP000054248">
    <property type="component" value="Unassembled WGS sequence"/>
</dbReference>
<dbReference type="Pfam" id="PF15411">
    <property type="entry name" value="PH_10"/>
    <property type="match status" value="1"/>
</dbReference>
<dbReference type="Gene3D" id="1.20.900.10">
    <property type="entry name" value="Dbl homology (DH) domain"/>
    <property type="match status" value="1"/>
</dbReference>
<dbReference type="InterPro" id="IPR000270">
    <property type="entry name" value="PB1_dom"/>
</dbReference>
<feature type="domain" description="DH" evidence="3">
    <location>
        <begin position="227"/>
        <end position="401"/>
    </location>
</feature>
<dbReference type="GO" id="GO:0030010">
    <property type="term" value="P:establishment of cell polarity"/>
    <property type="evidence" value="ECO:0007669"/>
    <property type="project" value="TreeGrafter"/>
</dbReference>
<gene>
    <name evidence="5" type="ORF">M407DRAFT_67801</name>
</gene>
<feature type="compositionally biased region" description="Polar residues" evidence="1">
    <location>
        <begin position="709"/>
        <end position="720"/>
    </location>
</feature>
<dbReference type="CDD" id="cd00160">
    <property type="entry name" value="RhoGEF"/>
    <property type="match status" value="1"/>
</dbReference>
<feature type="compositionally biased region" description="Polar residues" evidence="1">
    <location>
        <begin position="727"/>
        <end position="740"/>
    </location>
</feature>
<feature type="compositionally biased region" description="Polar residues" evidence="1">
    <location>
        <begin position="801"/>
        <end position="812"/>
    </location>
</feature>
<dbReference type="Pfam" id="PF00621">
    <property type="entry name" value="RhoGEF"/>
    <property type="match status" value="1"/>
</dbReference>
<dbReference type="SUPFAM" id="SSF48065">
    <property type="entry name" value="DBL homology domain (DH-domain)"/>
    <property type="match status" value="1"/>
</dbReference>